<dbReference type="AlphaFoldDB" id="A0A1G5D7X6"/>
<accession>A0A1G5D7X6</accession>
<evidence type="ECO:0000256" key="3">
    <source>
        <dbReference type="ARBA" id="ARBA00023125"/>
    </source>
</evidence>
<reference evidence="6" key="1">
    <citation type="submission" date="2016-10" db="EMBL/GenBank/DDBJ databases">
        <authorList>
            <person name="Varghese N."/>
        </authorList>
    </citation>
    <scope>NUCLEOTIDE SEQUENCE [LARGE SCALE GENOMIC DNA]</scope>
    <source>
        <strain evidence="6">HL 19</strain>
    </source>
</reference>
<dbReference type="PANTHER" id="PTHR43140">
    <property type="entry name" value="TYPE-1 RESTRICTION ENZYME ECOKI SPECIFICITY PROTEIN"/>
    <property type="match status" value="1"/>
</dbReference>
<keyword evidence="2" id="KW-0680">Restriction system</keyword>
<dbReference type="InterPro" id="IPR044946">
    <property type="entry name" value="Restrct_endonuc_typeI_TRD_sf"/>
</dbReference>
<comment type="similarity">
    <text evidence="1">Belongs to the type-I restriction system S methylase family.</text>
</comment>
<evidence type="ECO:0000256" key="1">
    <source>
        <dbReference type="ARBA" id="ARBA00010923"/>
    </source>
</evidence>
<evidence type="ECO:0000313" key="6">
    <source>
        <dbReference type="Proteomes" id="UP000183104"/>
    </source>
</evidence>
<evidence type="ECO:0000256" key="2">
    <source>
        <dbReference type="ARBA" id="ARBA00022747"/>
    </source>
</evidence>
<keyword evidence="6" id="KW-1185">Reference proteome</keyword>
<dbReference type="Proteomes" id="UP000183104">
    <property type="component" value="Unassembled WGS sequence"/>
</dbReference>
<dbReference type="PANTHER" id="PTHR43140:SF1">
    <property type="entry name" value="TYPE I RESTRICTION ENZYME ECOKI SPECIFICITY SUBUNIT"/>
    <property type="match status" value="1"/>
</dbReference>
<keyword evidence="3" id="KW-0238">DNA-binding</keyword>
<dbReference type="Pfam" id="PF01420">
    <property type="entry name" value="Methylase_S"/>
    <property type="match status" value="2"/>
</dbReference>
<dbReference type="EMBL" id="FMUN01000003">
    <property type="protein sequence ID" value="SCY10843.1"/>
    <property type="molecule type" value="Genomic_DNA"/>
</dbReference>
<dbReference type="GO" id="GO:0009307">
    <property type="term" value="P:DNA restriction-modification system"/>
    <property type="evidence" value="ECO:0007669"/>
    <property type="project" value="UniProtKB-KW"/>
</dbReference>
<dbReference type="SUPFAM" id="SSF116734">
    <property type="entry name" value="DNA methylase specificity domain"/>
    <property type="match status" value="2"/>
</dbReference>
<proteinExistence type="inferred from homology"/>
<gene>
    <name evidence="5" type="ORF">SAMN05661077_1225</name>
</gene>
<evidence type="ECO:0000313" key="5">
    <source>
        <dbReference type="EMBL" id="SCY10843.1"/>
    </source>
</evidence>
<feature type="domain" description="Type I restriction modification DNA specificity" evidence="4">
    <location>
        <begin position="386"/>
        <end position="564"/>
    </location>
</feature>
<dbReference type="OrthoDB" id="398435at2"/>
<organism evidence="5 6">
    <name type="scientific">Thiohalorhabdus denitrificans</name>
    <dbReference type="NCBI Taxonomy" id="381306"/>
    <lineage>
        <taxon>Bacteria</taxon>
        <taxon>Pseudomonadati</taxon>
        <taxon>Pseudomonadota</taxon>
        <taxon>Gammaproteobacteria</taxon>
        <taxon>Thiohalorhabdales</taxon>
        <taxon>Thiohalorhabdaceae</taxon>
        <taxon>Thiohalorhabdus</taxon>
    </lineage>
</organism>
<sequence length="582" mass="65788">MSAEHLITEHLDLWTSAVTYNNGRGRGNNGEPELTGIDKLRELILELAVRGKLVPQDPEDEPASKLLERIEGEKARLYKEGKSKKPKKLPEIEDEEQPFSVPKSWVWKRLGDLGFTQTGTTPSKNDSNYYGDFIPFVKPADILGWKVRYRSEGLSEEGKKALGKWGEKGSILMVCIGTIGKCGILTEEASFNQQINAVTPYDRSSSRFILQCLASRYFQNEAWERSSSTTIHILNKSKWERIPVPVPPIEEQTRIAEKVDELMALCDRLEQQTSDQLSAHGTLVDTLLDTLTRSQDAAELAENWARLAAHFDTLFTTEHSIDRLEQTILQLAVMGRLVPQDPDDEPASKLLERIEGEKVRRYKEGEIKKPKQSQEVEEGEKPFSLPKGWAWSRIGQLTTQVTDGVHKTPDYKDKGVPFISVKDINGKTVSFEEAKFISEEQHKEINRRCNPEKNDILICRIGTLGRPTIVDTERPFSIFVSVGLLKYPDHLVVPEYFHLALKSPFLAAQYHKVKAGGSHTNKLNLGDIPKLVIPLPPYPEQRRISEKVNEFMAICDRLKARLNEAGETQTRLAETLVKQAVA</sequence>
<name>A0A1G5D7X6_9GAMM</name>
<dbReference type="RefSeq" id="WP_074471305.1">
    <property type="nucleotide sequence ID" value="NZ_FMUN01000003.1"/>
</dbReference>
<dbReference type="GO" id="GO:0003677">
    <property type="term" value="F:DNA binding"/>
    <property type="evidence" value="ECO:0007669"/>
    <property type="project" value="UniProtKB-KW"/>
</dbReference>
<dbReference type="InterPro" id="IPR051212">
    <property type="entry name" value="Type-I_RE_S_subunit"/>
</dbReference>
<dbReference type="InterPro" id="IPR000055">
    <property type="entry name" value="Restrct_endonuc_typeI_TRD"/>
</dbReference>
<protein>
    <submittedName>
        <fullName evidence="5">Type I restriction enzyme, S subunit</fullName>
    </submittedName>
</protein>
<dbReference type="CDD" id="cd17293">
    <property type="entry name" value="RMtype1_S_Ppo21ORF8840P_TRD1-CR1_like"/>
    <property type="match status" value="1"/>
</dbReference>
<evidence type="ECO:0000259" key="4">
    <source>
        <dbReference type="Pfam" id="PF01420"/>
    </source>
</evidence>
<dbReference type="Gene3D" id="3.90.220.20">
    <property type="entry name" value="DNA methylase specificity domains"/>
    <property type="match status" value="2"/>
</dbReference>
<feature type="domain" description="Type I restriction modification DNA specificity" evidence="4">
    <location>
        <begin position="102"/>
        <end position="277"/>
    </location>
</feature>
<dbReference type="CDD" id="cd17246">
    <property type="entry name" value="RMtype1_S_SonII-TRD2-CR2_like"/>
    <property type="match status" value="1"/>
</dbReference>